<dbReference type="SMART" id="SM00595">
    <property type="entry name" value="MADF"/>
    <property type="match status" value="1"/>
</dbReference>
<evidence type="ECO:0000256" key="1">
    <source>
        <dbReference type="SAM" id="MobiDB-lite"/>
    </source>
</evidence>
<proteinExistence type="predicted"/>
<feature type="region of interest" description="Disordered" evidence="1">
    <location>
        <begin position="118"/>
        <end position="168"/>
    </location>
</feature>
<feature type="domain" description="MADF" evidence="2">
    <location>
        <begin position="14"/>
        <end position="100"/>
    </location>
</feature>
<dbReference type="PROSITE" id="PS51029">
    <property type="entry name" value="MADF"/>
    <property type="match status" value="1"/>
</dbReference>
<dbReference type="InterPro" id="IPR006578">
    <property type="entry name" value="MADF-dom"/>
</dbReference>
<accession>A0A0A9W1X7</accession>
<evidence type="ECO:0000313" key="3">
    <source>
        <dbReference type="EMBL" id="JAG00453.1"/>
    </source>
</evidence>
<gene>
    <name evidence="3" type="primary">ATG1_0</name>
    <name evidence="3" type="ORF">CM83_19994</name>
</gene>
<reference evidence="3" key="1">
    <citation type="journal article" date="2014" name="PLoS ONE">
        <title>Transcriptome-Based Identification of ABC Transporters in the Western Tarnished Plant Bug Lygus hesperus.</title>
        <authorList>
            <person name="Hull J.J."/>
            <person name="Chaney K."/>
            <person name="Geib S.M."/>
            <person name="Fabrick J.A."/>
            <person name="Brent C.S."/>
            <person name="Walsh D."/>
            <person name="Lavine L.C."/>
        </authorList>
    </citation>
    <scope>NUCLEOTIDE SEQUENCE</scope>
</reference>
<organism evidence="3">
    <name type="scientific">Lygus hesperus</name>
    <name type="common">Western plant bug</name>
    <dbReference type="NCBI Taxonomy" id="30085"/>
    <lineage>
        <taxon>Eukaryota</taxon>
        <taxon>Metazoa</taxon>
        <taxon>Ecdysozoa</taxon>
        <taxon>Arthropoda</taxon>
        <taxon>Hexapoda</taxon>
        <taxon>Insecta</taxon>
        <taxon>Pterygota</taxon>
        <taxon>Neoptera</taxon>
        <taxon>Paraneoptera</taxon>
        <taxon>Hemiptera</taxon>
        <taxon>Heteroptera</taxon>
        <taxon>Panheteroptera</taxon>
        <taxon>Cimicomorpha</taxon>
        <taxon>Miridae</taxon>
        <taxon>Mirini</taxon>
        <taxon>Lygus</taxon>
    </lineage>
</organism>
<feature type="region of interest" description="Disordered" evidence="1">
    <location>
        <begin position="228"/>
        <end position="257"/>
    </location>
</feature>
<dbReference type="Pfam" id="PF10545">
    <property type="entry name" value="MADF_DNA_bdg"/>
    <property type="match status" value="1"/>
</dbReference>
<sequence length="257" mass="29318">MGDSNRWSHQLQLDFLEAYQSEPVIWDPKHGEHKDRRKINDAWGRIEALIGKPIKELKTKRDSLMATYRSYSRKVAASAKSGASGEDIYKPVWFAYELMDQFLGTVYNCGPTVNTKKRRSNLENVQGEEDPPSNSEGLTQEEPGGLISGSRRTIRRRSDPPEQHDAAKQMRTAFDTLNKVLEIKRDTEDECDLFGKLIAKKLKKMPEHEREDVMFEIERVFHNVSTRYRPPHINSAQSSSHSTPSPSPSLFQPTGSS</sequence>
<reference evidence="3" key="2">
    <citation type="submission" date="2014-07" db="EMBL/GenBank/DDBJ databases">
        <authorList>
            <person name="Hull J."/>
        </authorList>
    </citation>
    <scope>NUCLEOTIDE SEQUENCE</scope>
</reference>
<dbReference type="AlphaFoldDB" id="A0A0A9W1X7"/>
<dbReference type="EMBL" id="GBHO01043151">
    <property type="protein sequence ID" value="JAG00453.1"/>
    <property type="molecule type" value="Transcribed_RNA"/>
</dbReference>
<dbReference type="PANTHER" id="PTHR21505">
    <property type="entry name" value="MADF DOMAIN-CONTAINING PROTEIN-RELATED"/>
    <property type="match status" value="1"/>
</dbReference>
<evidence type="ECO:0000259" key="2">
    <source>
        <dbReference type="PROSITE" id="PS51029"/>
    </source>
</evidence>
<dbReference type="PANTHER" id="PTHR21505:SF8">
    <property type="entry name" value="DPT-YFP REPRESSOR BY OVEREXPRESSION, ISOFORM D-RELATED"/>
    <property type="match status" value="1"/>
</dbReference>
<feature type="compositionally biased region" description="Basic and acidic residues" evidence="1">
    <location>
        <begin position="156"/>
        <end position="168"/>
    </location>
</feature>
<dbReference type="GO" id="GO:0016301">
    <property type="term" value="F:kinase activity"/>
    <property type="evidence" value="ECO:0007669"/>
    <property type="project" value="UniProtKB-KW"/>
</dbReference>
<keyword evidence="3" id="KW-0808">Transferase</keyword>
<feature type="compositionally biased region" description="Low complexity" evidence="1">
    <location>
        <begin position="235"/>
        <end position="244"/>
    </location>
</feature>
<protein>
    <submittedName>
        <fullName evidence="3">Serine/threonine-protein kinase atg1</fullName>
    </submittedName>
</protein>
<name>A0A0A9W1X7_LYGHE</name>
<keyword evidence="3" id="KW-0418">Kinase</keyword>